<gene>
    <name evidence="1" type="ORF">MHBO_003258</name>
</gene>
<name>A0ABV2AQN1_9EUKA</name>
<reference evidence="1 2" key="1">
    <citation type="journal article" date="2024" name="BMC Biol.">
        <title>Comparative genomics of Ascetosporea gives new insight into the evolutionary basis for animal parasitism in Rhizaria.</title>
        <authorList>
            <person name="Hiltunen Thoren M."/>
            <person name="Onut-Brannstrom I."/>
            <person name="Alfjorden A."/>
            <person name="Peckova H."/>
            <person name="Swords F."/>
            <person name="Hooper C."/>
            <person name="Holzer A.S."/>
            <person name="Bass D."/>
            <person name="Burki F."/>
        </authorList>
    </citation>
    <scope>NUCLEOTIDE SEQUENCE [LARGE SCALE GENOMIC DNA]</scope>
    <source>
        <strain evidence="1">20-A016</strain>
    </source>
</reference>
<protein>
    <submittedName>
        <fullName evidence="1">Uncharacterized protein</fullName>
    </submittedName>
</protein>
<dbReference type="Proteomes" id="UP001439008">
    <property type="component" value="Unassembled WGS sequence"/>
</dbReference>
<evidence type="ECO:0000313" key="2">
    <source>
        <dbReference type="Proteomes" id="UP001439008"/>
    </source>
</evidence>
<dbReference type="EMBL" id="JBDODL010001687">
    <property type="protein sequence ID" value="MES1921728.1"/>
    <property type="molecule type" value="Genomic_DNA"/>
</dbReference>
<proteinExistence type="predicted"/>
<feature type="non-terminal residue" evidence="1">
    <location>
        <position position="1"/>
    </location>
</feature>
<keyword evidence="2" id="KW-1185">Reference proteome</keyword>
<comment type="caution">
    <text evidence="1">The sequence shown here is derived from an EMBL/GenBank/DDBJ whole genome shotgun (WGS) entry which is preliminary data.</text>
</comment>
<evidence type="ECO:0000313" key="1">
    <source>
        <dbReference type="EMBL" id="MES1921728.1"/>
    </source>
</evidence>
<organism evidence="1 2">
    <name type="scientific">Bonamia ostreae</name>
    <dbReference type="NCBI Taxonomy" id="126728"/>
    <lineage>
        <taxon>Eukaryota</taxon>
        <taxon>Sar</taxon>
        <taxon>Rhizaria</taxon>
        <taxon>Endomyxa</taxon>
        <taxon>Ascetosporea</taxon>
        <taxon>Haplosporida</taxon>
        <taxon>Bonamia</taxon>
    </lineage>
</organism>
<accession>A0ABV2AQN1</accession>
<sequence length="107" mass="12827">DKSFDFDDPTEIEEVRVERKRKVEEIDENSVVFEKAEIESLDFSESSSDREPAKREVVLLRKNNPKNFTFIGVVERSRPQLRKRKKRRRIWEPDSFDGDDYESFVND</sequence>